<proteinExistence type="predicted"/>
<organism evidence="2 3">
    <name type="scientific">Mucilaginibacter frigoritolerans</name>
    <dbReference type="NCBI Taxonomy" id="652788"/>
    <lineage>
        <taxon>Bacteria</taxon>
        <taxon>Pseudomonadati</taxon>
        <taxon>Bacteroidota</taxon>
        <taxon>Sphingobacteriia</taxon>
        <taxon>Sphingobacteriales</taxon>
        <taxon>Sphingobacteriaceae</taxon>
        <taxon>Mucilaginibacter</taxon>
    </lineage>
</organism>
<dbReference type="Proteomes" id="UP000317010">
    <property type="component" value="Unassembled WGS sequence"/>
</dbReference>
<protein>
    <recommendedName>
        <fullName evidence="4">ABC-2 type transport system permease protein</fullName>
    </recommendedName>
</protein>
<feature type="transmembrane region" description="Helical" evidence="1">
    <location>
        <begin position="101"/>
        <end position="126"/>
    </location>
</feature>
<evidence type="ECO:0000313" key="3">
    <source>
        <dbReference type="Proteomes" id="UP000317010"/>
    </source>
</evidence>
<reference evidence="2 3" key="1">
    <citation type="submission" date="2019-07" db="EMBL/GenBank/DDBJ databases">
        <title>Genomic Encyclopedia of Archaeal and Bacterial Type Strains, Phase II (KMG-II): from individual species to whole genera.</title>
        <authorList>
            <person name="Goeker M."/>
        </authorList>
    </citation>
    <scope>NUCLEOTIDE SEQUENCE [LARGE SCALE GENOMIC DNA]</scope>
    <source>
        <strain evidence="2 3">ATCC BAA-1854</strain>
    </source>
</reference>
<evidence type="ECO:0000256" key="1">
    <source>
        <dbReference type="SAM" id="Phobius"/>
    </source>
</evidence>
<feature type="transmembrane region" description="Helical" evidence="1">
    <location>
        <begin position="25"/>
        <end position="47"/>
    </location>
</feature>
<keyword evidence="1" id="KW-1133">Transmembrane helix</keyword>
<dbReference type="EMBL" id="VLLI01000008">
    <property type="protein sequence ID" value="TWI98636.1"/>
    <property type="molecule type" value="Genomic_DNA"/>
</dbReference>
<dbReference type="AlphaFoldDB" id="A0A562TZX9"/>
<comment type="caution">
    <text evidence="2">The sequence shown here is derived from an EMBL/GenBank/DDBJ whole genome shotgun (WGS) entry which is preliminary data.</text>
</comment>
<name>A0A562TZX9_9SPHI</name>
<keyword evidence="1" id="KW-0812">Transmembrane</keyword>
<evidence type="ECO:0008006" key="4">
    <source>
        <dbReference type="Google" id="ProtNLM"/>
    </source>
</evidence>
<feature type="transmembrane region" description="Helical" evidence="1">
    <location>
        <begin position="146"/>
        <end position="166"/>
    </location>
</feature>
<feature type="transmembrane region" description="Helical" evidence="1">
    <location>
        <begin position="59"/>
        <end position="80"/>
    </location>
</feature>
<evidence type="ECO:0000313" key="2">
    <source>
        <dbReference type="EMBL" id="TWI98636.1"/>
    </source>
</evidence>
<gene>
    <name evidence="2" type="ORF">JN11_02824</name>
</gene>
<accession>A0A562TZX9</accession>
<sequence>MNNFFSLKRFLHLFVKQTTEHYRTYLMSIGVLAGVMLLGGSFLFFIIPEPPDTGLQTAMFVILMLTSGTIFTSTVFNDFGDRGKAIASITLPATAFEKFMVGWLYSYPIFMLVYTSVFYLVLIGLGSTKHWPADQHFAMLSLRQDGAIILLVIYSVLHSISIFGAIFFKKLQFIKTGFAFFVGYGLLTLLNTLFLKGITGLNVTKLAMPYGYLNFYVENKFYSIAAKGPASLSQIIILILVAILIWIAAYYRLKEKQV</sequence>
<keyword evidence="1" id="KW-0472">Membrane</keyword>
<keyword evidence="3" id="KW-1185">Reference proteome</keyword>
<feature type="transmembrane region" description="Helical" evidence="1">
    <location>
        <begin position="232"/>
        <end position="253"/>
    </location>
</feature>
<feature type="transmembrane region" description="Helical" evidence="1">
    <location>
        <begin position="178"/>
        <end position="198"/>
    </location>
</feature>